<evidence type="ECO:0000256" key="2">
    <source>
        <dbReference type="SAM" id="MobiDB-lite"/>
    </source>
</evidence>
<dbReference type="Proteomes" id="UP001302745">
    <property type="component" value="Unassembled WGS sequence"/>
</dbReference>
<evidence type="ECO:0000313" key="3">
    <source>
        <dbReference type="EMBL" id="KAK4150048.1"/>
    </source>
</evidence>
<dbReference type="AlphaFoldDB" id="A0AAN6VEL4"/>
<protein>
    <submittedName>
        <fullName evidence="3">Ipa protein</fullName>
    </submittedName>
</protein>
<gene>
    <name evidence="3" type="ORF">C8A00DRAFT_37354</name>
</gene>
<evidence type="ECO:0000313" key="4">
    <source>
        <dbReference type="Proteomes" id="UP001302745"/>
    </source>
</evidence>
<accession>A0AAN6VEL4</accession>
<keyword evidence="4" id="KW-1185">Reference proteome</keyword>
<reference evidence="3" key="2">
    <citation type="submission" date="2023-05" db="EMBL/GenBank/DDBJ databases">
        <authorList>
            <consortium name="Lawrence Berkeley National Laboratory"/>
            <person name="Steindorff A."/>
            <person name="Hensen N."/>
            <person name="Bonometti L."/>
            <person name="Westerberg I."/>
            <person name="Brannstrom I.O."/>
            <person name="Guillou S."/>
            <person name="Cros-Aarteil S."/>
            <person name="Calhoun S."/>
            <person name="Haridas S."/>
            <person name="Kuo A."/>
            <person name="Mondo S."/>
            <person name="Pangilinan J."/>
            <person name="Riley R."/>
            <person name="Labutti K."/>
            <person name="Andreopoulos B."/>
            <person name="Lipzen A."/>
            <person name="Chen C."/>
            <person name="Yanf M."/>
            <person name="Daum C."/>
            <person name="Ng V."/>
            <person name="Clum A."/>
            <person name="Ohm R."/>
            <person name="Martin F."/>
            <person name="Silar P."/>
            <person name="Natvig D."/>
            <person name="Lalanne C."/>
            <person name="Gautier V."/>
            <person name="Ament-Velasquez S.L."/>
            <person name="Kruys A."/>
            <person name="Hutchinson M.I."/>
            <person name="Powell A.J."/>
            <person name="Barry K."/>
            <person name="Miller A.N."/>
            <person name="Grigoriev I.V."/>
            <person name="Debuchy R."/>
            <person name="Gladieux P."/>
            <person name="Thoren M.H."/>
            <person name="Johannesson H."/>
        </authorList>
    </citation>
    <scope>NUCLEOTIDE SEQUENCE</scope>
    <source>
        <strain evidence="3">CBS 538.74</strain>
    </source>
</reference>
<dbReference type="EMBL" id="MU857101">
    <property type="protein sequence ID" value="KAK4150048.1"/>
    <property type="molecule type" value="Genomic_DNA"/>
</dbReference>
<sequence>MEEASKVAILKELHADLARKYNKHEAAIQSFWRGFDAEQRERCVRAGAAEGVVLRHSLDPSMGNVCKIIPEWNLRDIADDGPGDFLLNLLKHRATTSLLDQYHSPSPCGPGDRDLITGMIRTRNLRHVNPYRNCYTFFYDEDENYGKSFQIRSHHAEVLANFDRAIQAGACIPQSTSELVLERQINLTQCLTILIDDILEEGSQTRAKKTVPNKVDKGASEALAKLTIRDRPAKVSLSDLIASAEEQKATLGEYLSLIGTEPVVLAHAVNIWFFSRPELVADEKGRRLPAHTDRYISSAFVEAVHDAVRGAATWDYICRLLELLKDQDANKVYRAIILQEIANVCHLEYGRAQALFKRQFQMGTGSKLFKRQSGAYDKAGNARVSAKCNPDDLARADPLLHYMMRLCQPEINAHKSVEWLKRLADFNESHPTERERMEERETDALSDLAVVVGFVQDLSPAISMPSLSRKKGQMFVARSQELEAELNELKDQIDLLDFAVPIDNLLEPGMAEGALSKLDQFIVDKMGTKMGFLYQDLVQDCFADLEKQYQQAKAKMEEQENKMDWTPIPVPAPEPREKRVEERRQKEKTRPAHSSVYEITPAAAQPGKEPSPSSKILKVSSSTAKMFSILFDKSLARGSVNWVDFEAAMADMGFSIMPKFGSVYTFLPPESLGVNKSFTVHRPHKSRIEGYMIPILSRRLKRVYGWGEGTFEVA</sequence>
<dbReference type="PANTHER" id="PTHR40788">
    <property type="entry name" value="CLR5 DOMAIN-CONTAINING PROTEIN-RELATED"/>
    <property type="match status" value="1"/>
</dbReference>
<comment type="caution">
    <text evidence="3">The sequence shown here is derived from an EMBL/GenBank/DDBJ whole genome shotgun (WGS) entry which is preliminary data.</text>
</comment>
<feature type="compositionally biased region" description="Basic and acidic residues" evidence="2">
    <location>
        <begin position="574"/>
        <end position="590"/>
    </location>
</feature>
<dbReference type="PANTHER" id="PTHR40788:SF1">
    <property type="entry name" value="IPA PROTEIN"/>
    <property type="match status" value="1"/>
</dbReference>
<name>A0AAN6VEL4_9PEZI</name>
<organism evidence="3 4">
    <name type="scientific">Chaetomidium leptoderma</name>
    <dbReference type="NCBI Taxonomy" id="669021"/>
    <lineage>
        <taxon>Eukaryota</taxon>
        <taxon>Fungi</taxon>
        <taxon>Dikarya</taxon>
        <taxon>Ascomycota</taxon>
        <taxon>Pezizomycotina</taxon>
        <taxon>Sordariomycetes</taxon>
        <taxon>Sordariomycetidae</taxon>
        <taxon>Sordariales</taxon>
        <taxon>Chaetomiaceae</taxon>
        <taxon>Chaetomidium</taxon>
    </lineage>
</organism>
<feature type="coiled-coil region" evidence="1">
    <location>
        <begin position="472"/>
        <end position="499"/>
    </location>
</feature>
<reference evidence="3" key="1">
    <citation type="journal article" date="2023" name="Mol. Phylogenet. Evol.">
        <title>Genome-scale phylogeny and comparative genomics of the fungal order Sordariales.</title>
        <authorList>
            <person name="Hensen N."/>
            <person name="Bonometti L."/>
            <person name="Westerberg I."/>
            <person name="Brannstrom I.O."/>
            <person name="Guillou S."/>
            <person name="Cros-Aarteil S."/>
            <person name="Calhoun S."/>
            <person name="Haridas S."/>
            <person name="Kuo A."/>
            <person name="Mondo S."/>
            <person name="Pangilinan J."/>
            <person name="Riley R."/>
            <person name="LaButti K."/>
            <person name="Andreopoulos B."/>
            <person name="Lipzen A."/>
            <person name="Chen C."/>
            <person name="Yan M."/>
            <person name="Daum C."/>
            <person name="Ng V."/>
            <person name="Clum A."/>
            <person name="Steindorff A."/>
            <person name="Ohm R.A."/>
            <person name="Martin F."/>
            <person name="Silar P."/>
            <person name="Natvig D.O."/>
            <person name="Lalanne C."/>
            <person name="Gautier V."/>
            <person name="Ament-Velasquez S.L."/>
            <person name="Kruys A."/>
            <person name="Hutchinson M.I."/>
            <person name="Powell A.J."/>
            <person name="Barry K."/>
            <person name="Miller A.N."/>
            <person name="Grigoriev I.V."/>
            <person name="Debuchy R."/>
            <person name="Gladieux P."/>
            <person name="Hiltunen Thoren M."/>
            <person name="Johannesson H."/>
        </authorList>
    </citation>
    <scope>NUCLEOTIDE SEQUENCE</scope>
    <source>
        <strain evidence="3">CBS 538.74</strain>
    </source>
</reference>
<proteinExistence type="predicted"/>
<evidence type="ECO:0000256" key="1">
    <source>
        <dbReference type="SAM" id="Coils"/>
    </source>
</evidence>
<feature type="region of interest" description="Disordered" evidence="2">
    <location>
        <begin position="557"/>
        <end position="593"/>
    </location>
</feature>
<keyword evidence="1" id="KW-0175">Coiled coil</keyword>